<feature type="compositionally biased region" description="Basic and acidic residues" evidence="8">
    <location>
        <begin position="1"/>
        <end position="12"/>
    </location>
</feature>
<comment type="similarity">
    <text evidence="2 7">Belongs to the SLU7 family.</text>
</comment>
<keyword evidence="5 7" id="KW-0508">mRNA splicing</keyword>
<dbReference type="Pfam" id="PF11708">
    <property type="entry name" value="Slu7"/>
    <property type="match status" value="1"/>
</dbReference>
<keyword evidence="3 7" id="KW-0507">mRNA processing</keyword>
<dbReference type="EMBL" id="JAHMUF010000015">
    <property type="protein sequence ID" value="KAG7192808.1"/>
    <property type="molecule type" value="Genomic_DNA"/>
</dbReference>
<proteinExistence type="inferred from homology"/>
<dbReference type="GO" id="GO:0005681">
    <property type="term" value="C:spliceosomal complex"/>
    <property type="evidence" value="ECO:0007669"/>
    <property type="project" value="UniProtKB-UniRule"/>
</dbReference>
<dbReference type="GO" id="GO:0030628">
    <property type="term" value="F:pre-mRNA 3'-splice site binding"/>
    <property type="evidence" value="ECO:0007669"/>
    <property type="project" value="UniProtKB-UniRule"/>
</dbReference>
<keyword evidence="11" id="KW-1185">Reference proteome</keyword>
<feature type="compositionally biased region" description="Basic and acidic residues" evidence="8">
    <location>
        <begin position="23"/>
        <end position="34"/>
    </location>
</feature>
<comment type="subcellular location">
    <subcellularLocation>
        <location evidence="1 7">Nucleus</location>
    </subcellularLocation>
</comment>
<dbReference type="GeneID" id="66114637"/>
<dbReference type="GO" id="GO:0000398">
    <property type="term" value="P:mRNA splicing, via spliceosome"/>
    <property type="evidence" value="ECO:0007669"/>
    <property type="project" value="UniProtKB-UniRule"/>
</dbReference>
<organism evidence="10 11">
    <name type="scientific">Scheffersomyces spartinae</name>
    <dbReference type="NCBI Taxonomy" id="45513"/>
    <lineage>
        <taxon>Eukaryota</taxon>
        <taxon>Fungi</taxon>
        <taxon>Dikarya</taxon>
        <taxon>Ascomycota</taxon>
        <taxon>Saccharomycotina</taxon>
        <taxon>Pichiomycetes</taxon>
        <taxon>Debaryomycetaceae</taxon>
        <taxon>Scheffersomyces</taxon>
    </lineage>
</organism>
<evidence type="ECO:0000313" key="10">
    <source>
        <dbReference type="EMBL" id="KAG7192808.1"/>
    </source>
</evidence>
<evidence type="ECO:0000256" key="8">
    <source>
        <dbReference type="SAM" id="MobiDB-lite"/>
    </source>
</evidence>
<dbReference type="OrthoDB" id="249612at2759"/>
<feature type="compositionally biased region" description="Basic and acidic residues" evidence="8">
    <location>
        <begin position="41"/>
        <end position="56"/>
    </location>
</feature>
<evidence type="ECO:0000259" key="9">
    <source>
        <dbReference type="Pfam" id="PF11708"/>
    </source>
</evidence>
<evidence type="ECO:0000256" key="6">
    <source>
        <dbReference type="ARBA" id="ARBA00023242"/>
    </source>
</evidence>
<reference evidence="10" key="1">
    <citation type="submission" date="2021-03" db="EMBL/GenBank/DDBJ databases">
        <authorList>
            <person name="Palmer J.M."/>
        </authorList>
    </citation>
    <scope>NUCLEOTIDE SEQUENCE</scope>
    <source>
        <strain evidence="10">ARV_011</strain>
    </source>
</reference>
<feature type="region of interest" description="Disordered" evidence="8">
    <location>
        <begin position="277"/>
        <end position="297"/>
    </location>
</feature>
<name>A0A9P8AHL0_9ASCO</name>
<evidence type="ECO:0000256" key="2">
    <source>
        <dbReference type="ARBA" id="ARBA00007203"/>
    </source>
</evidence>
<comment type="caution">
    <text evidence="10">The sequence shown here is derived from an EMBL/GenBank/DDBJ whole genome shotgun (WGS) entry which is preliminary data.</text>
</comment>
<gene>
    <name evidence="10" type="primary">SLU7</name>
    <name evidence="10" type="ORF">KQ657_001263</name>
</gene>
<evidence type="ECO:0000256" key="4">
    <source>
        <dbReference type="ARBA" id="ARBA00022728"/>
    </source>
</evidence>
<keyword evidence="4 7" id="KW-0747">Spliceosome</keyword>
<dbReference type="PANTHER" id="PTHR12942:SF2">
    <property type="entry name" value="PRE-MRNA-SPLICING FACTOR SLU7"/>
    <property type="match status" value="1"/>
</dbReference>
<feature type="region of interest" description="Disordered" evidence="8">
    <location>
        <begin position="223"/>
        <end position="242"/>
    </location>
</feature>
<feature type="compositionally biased region" description="Basic and acidic residues" evidence="8">
    <location>
        <begin position="223"/>
        <end position="234"/>
    </location>
</feature>
<keyword evidence="6 7" id="KW-0539">Nucleus</keyword>
<dbReference type="InterPro" id="IPR039974">
    <property type="entry name" value="Splicing_factor_SLU7"/>
</dbReference>
<dbReference type="Proteomes" id="UP000790833">
    <property type="component" value="Unassembled WGS sequence"/>
</dbReference>
<evidence type="ECO:0000256" key="7">
    <source>
        <dbReference type="RuleBase" id="RU367071"/>
    </source>
</evidence>
<evidence type="ECO:0000256" key="1">
    <source>
        <dbReference type="ARBA" id="ARBA00004123"/>
    </source>
</evidence>
<comment type="subunit">
    <text evidence="7">Associated with the spliceosome.</text>
</comment>
<protein>
    <recommendedName>
        <fullName evidence="7">Pre-mRNA-splicing factor SLU7</fullName>
    </recommendedName>
</protein>
<dbReference type="InterPro" id="IPR021715">
    <property type="entry name" value="Slu7_dom"/>
</dbReference>
<dbReference type="RefSeq" id="XP_043048358.1">
    <property type="nucleotide sequence ID" value="XM_043192063.1"/>
</dbReference>
<sequence>MADKDGGKEKNPHIPKYIVSKPWYRDDQKHKNSDNDDDGDYLAHQRREDGVIEDHSLPTAGKGIQDTFVEGTNVREPGITSESLTYDTKRDRWYGYDNEEWINMVKKWDTLKNGNKSNKTQSDVDGDEDDTDYELELIELGLQPKDIKSNVKEDPLEKILRDREDISSYILNITAKEKLEYDPKSRLTKDLTKGFLNDSNQFVKKLSGESVKLQDLQRFAWEKDSQDRKTKEANISESQIVDEERKRKLMETDLNLNLESNPTLMELKLKQQEYSIKQRDYQKRQKLKDKYGPTKDH</sequence>
<feature type="region of interest" description="Disordered" evidence="8">
    <location>
        <begin position="1"/>
        <end position="76"/>
    </location>
</feature>
<dbReference type="AlphaFoldDB" id="A0A9P8AHL0"/>
<evidence type="ECO:0000256" key="3">
    <source>
        <dbReference type="ARBA" id="ARBA00022664"/>
    </source>
</evidence>
<comment type="function">
    <text evidence="7">Involved in pre-mRNA splicing.</text>
</comment>
<evidence type="ECO:0000313" key="11">
    <source>
        <dbReference type="Proteomes" id="UP000790833"/>
    </source>
</evidence>
<evidence type="ECO:0000256" key="5">
    <source>
        <dbReference type="ARBA" id="ARBA00023187"/>
    </source>
</evidence>
<accession>A0A9P8AHL0</accession>
<dbReference type="PANTHER" id="PTHR12942">
    <property type="entry name" value="STEP II SPLICING FACTOR SLU7"/>
    <property type="match status" value="1"/>
</dbReference>
<feature type="domain" description="Pre-mRNA-splicing factor SLU7" evidence="9">
    <location>
        <begin position="84"/>
        <end position="294"/>
    </location>
</feature>